<sequence length="404" mass="43348">MKSPLIYLDNNATTAVAPEVLEAMLPYLSDQYGNPSSMYSFAGAAHKAIDKAREQVAALLGANPEEIVFTSCGTESDSTAILGAFEAQPEKRHFITSRVEHSAVIAMGQYLERKGFRVTSLDVDEKGQISLDALDKAMTPDTGIVSLMYANNETGTIFPIAEAAALAKERGVPFHVDAVQAVGKIPINLATLPIGYLAMSGHKLHAPKGVGVLYIRRGTPFRPFLRGGHQEHGRRAGTENVPYIVGLGAACELAAKHIQDENTRVRALRDKLETGLLQAIPEARINGDVASRLPNTTNISFKYVEGEAILLLLDQEGICASSGSACTSGSLEPSHVLRSMGVPFTYAHGSVRLSLSRYTTEAEINTTLEVFPRVIARLREISPYRNLADDALPGDGNACACTIG</sequence>
<keyword evidence="8 12" id="KW-0408">Iron</keyword>
<dbReference type="GO" id="GO:0006520">
    <property type="term" value="P:amino acid metabolic process"/>
    <property type="evidence" value="ECO:0007669"/>
    <property type="project" value="InterPro"/>
</dbReference>
<gene>
    <name evidence="14" type="primary">iscS</name>
    <name evidence="14" type="ORF">KL86DPRO_11711</name>
</gene>
<evidence type="ECO:0000259" key="13">
    <source>
        <dbReference type="Pfam" id="PF00266"/>
    </source>
</evidence>
<evidence type="ECO:0000313" key="14">
    <source>
        <dbReference type="EMBL" id="SBW00031.1"/>
    </source>
</evidence>
<dbReference type="InterPro" id="IPR015424">
    <property type="entry name" value="PyrdxlP-dep_Trfase"/>
</dbReference>
<evidence type="ECO:0000256" key="8">
    <source>
        <dbReference type="ARBA" id="ARBA00023004"/>
    </source>
</evidence>
<dbReference type="NCBIfam" id="TIGR03402">
    <property type="entry name" value="FeS_nifS"/>
    <property type="match status" value="1"/>
</dbReference>
<evidence type="ECO:0000256" key="1">
    <source>
        <dbReference type="ARBA" id="ARBA00001933"/>
    </source>
</evidence>
<dbReference type="PIRSF" id="PIRSF005572">
    <property type="entry name" value="NifS"/>
    <property type="match status" value="1"/>
</dbReference>
<dbReference type="EMBL" id="FLUQ01000001">
    <property type="protein sequence ID" value="SBW00031.1"/>
    <property type="molecule type" value="Genomic_DNA"/>
</dbReference>
<dbReference type="InterPro" id="IPR016454">
    <property type="entry name" value="Cysteine_dSase"/>
</dbReference>
<evidence type="ECO:0000256" key="2">
    <source>
        <dbReference type="ARBA" id="ARBA00006490"/>
    </source>
</evidence>
<evidence type="ECO:0000256" key="5">
    <source>
        <dbReference type="ARBA" id="ARBA00022679"/>
    </source>
</evidence>
<dbReference type="GO" id="GO:0051536">
    <property type="term" value="F:iron-sulfur cluster binding"/>
    <property type="evidence" value="ECO:0007669"/>
    <property type="project" value="UniProtKB-KW"/>
</dbReference>
<dbReference type="InterPro" id="IPR020578">
    <property type="entry name" value="Aminotrans_V_PyrdxlP_BS"/>
</dbReference>
<comment type="cofactor">
    <cofactor evidence="1 11">
        <name>pyridoxal 5'-phosphate</name>
        <dbReference type="ChEBI" id="CHEBI:597326"/>
    </cofactor>
</comment>
<keyword evidence="9 12" id="KW-0411">Iron-sulfur</keyword>
<protein>
    <recommendedName>
        <fullName evidence="4 12">Cysteine desulfurase</fullName>
        <ecNumber evidence="4 12">2.8.1.7</ecNumber>
    </recommendedName>
    <alternativeName>
        <fullName evidence="12">Nitrogenase metalloclusters biosynthesis protein NifS</fullName>
    </alternativeName>
</protein>
<evidence type="ECO:0000256" key="11">
    <source>
        <dbReference type="RuleBase" id="RU004504"/>
    </source>
</evidence>
<proteinExistence type="inferred from homology"/>
<evidence type="ECO:0000256" key="9">
    <source>
        <dbReference type="ARBA" id="ARBA00023014"/>
    </source>
</evidence>
<dbReference type="GO" id="GO:0030170">
    <property type="term" value="F:pyridoxal phosphate binding"/>
    <property type="evidence" value="ECO:0007669"/>
    <property type="project" value="InterPro"/>
</dbReference>
<dbReference type="InterPro" id="IPR015421">
    <property type="entry name" value="PyrdxlP-dep_Trfase_major"/>
</dbReference>
<dbReference type="AlphaFoldDB" id="A0A212JKT3"/>
<dbReference type="FunFam" id="3.40.640.10:FF:000084">
    <property type="entry name" value="IscS-like cysteine desulfurase"/>
    <property type="match status" value="1"/>
</dbReference>
<dbReference type="GO" id="GO:0031071">
    <property type="term" value="F:cysteine desulfurase activity"/>
    <property type="evidence" value="ECO:0007669"/>
    <property type="project" value="UniProtKB-EC"/>
</dbReference>
<dbReference type="PANTHER" id="PTHR11601">
    <property type="entry name" value="CYSTEINE DESULFURYLASE FAMILY MEMBER"/>
    <property type="match status" value="1"/>
</dbReference>
<evidence type="ECO:0000256" key="12">
    <source>
        <dbReference type="RuleBase" id="RU364075"/>
    </source>
</evidence>
<name>A0A212JKT3_9DELT</name>
<dbReference type="Gene3D" id="3.40.640.10">
    <property type="entry name" value="Type I PLP-dependent aspartate aminotransferase-like (Major domain)"/>
    <property type="match status" value="1"/>
</dbReference>
<evidence type="ECO:0000256" key="4">
    <source>
        <dbReference type="ARBA" id="ARBA00012239"/>
    </source>
</evidence>
<dbReference type="PANTHER" id="PTHR11601:SF34">
    <property type="entry name" value="CYSTEINE DESULFURASE"/>
    <property type="match status" value="1"/>
</dbReference>
<dbReference type="Gene3D" id="1.10.260.50">
    <property type="match status" value="1"/>
</dbReference>
<organism evidence="14">
    <name type="scientific">uncultured delta proteobacterium</name>
    <dbReference type="NCBI Taxonomy" id="34034"/>
    <lineage>
        <taxon>Bacteria</taxon>
        <taxon>Deltaproteobacteria</taxon>
        <taxon>environmental samples</taxon>
    </lineage>
</organism>
<dbReference type="EC" id="2.8.1.7" evidence="4 12"/>
<evidence type="ECO:0000256" key="10">
    <source>
        <dbReference type="ARBA" id="ARBA00050776"/>
    </source>
</evidence>
<keyword evidence="5 12" id="KW-0808">Transferase</keyword>
<evidence type="ECO:0000256" key="7">
    <source>
        <dbReference type="ARBA" id="ARBA00022898"/>
    </source>
</evidence>
<feature type="domain" description="Aminotransferase class V" evidence="13">
    <location>
        <begin position="6"/>
        <end position="365"/>
    </location>
</feature>
<dbReference type="PROSITE" id="PS00595">
    <property type="entry name" value="AA_TRANSFER_CLASS_5"/>
    <property type="match status" value="1"/>
</dbReference>
<dbReference type="Gene3D" id="3.90.1150.10">
    <property type="entry name" value="Aspartate Aminotransferase, domain 1"/>
    <property type="match status" value="1"/>
</dbReference>
<dbReference type="Pfam" id="PF00266">
    <property type="entry name" value="Aminotran_5"/>
    <property type="match status" value="1"/>
</dbReference>
<dbReference type="SUPFAM" id="SSF53383">
    <property type="entry name" value="PLP-dependent transferases"/>
    <property type="match status" value="1"/>
</dbReference>
<comment type="similarity">
    <text evidence="2 12">Belongs to the class-V pyridoxal-phosphate-dependent aminotransferase family. NifS/IscS subfamily.</text>
</comment>
<dbReference type="InterPro" id="IPR015422">
    <property type="entry name" value="PyrdxlP-dep_Trfase_small"/>
</dbReference>
<comment type="function">
    <text evidence="12">Catalyzes the removal of elemental sulfur atoms from cysteine to produce alanine.</text>
</comment>
<keyword evidence="7 12" id="KW-0663">Pyridoxal phosphate</keyword>
<reference evidence="14" key="1">
    <citation type="submission" date="2016-04" db="EMBL/GenBank/DDBJ databases">
        <authorList>
            <person name="Evans L.H."/>
            <person name="Alamgir A."/>
            <person name="Owens N."/>
            <person name="Weber N.D."/>
            <person name="Virtaneva K."/>
            <person name="Barbian K."/>
            <person name="Babar A."/>
            <person name="Rosenke K."/>
        </authorList>
    </citation>
    <scope>NUCLEOTIDE SEQUENCE</scope>
    <source>
        <strain evidence="14">86</strain>
    </source>
</reference>
<keyword evidence="6 12" id="KW-0479">Metal-binding</keyword>
<comment type="catalytic activity">
    <reaction evidence="10 12">
        <text>(sulfur carrier)-H + L-cysteine = (sulfur carrier)-SH + L-alanine</text>
        <dbReference type="Rhea" id="RHEA:43892"/>
        <dbReference type="Rhea" id="RHEA-COMP:14737"/>
        <dbReference type="Rhea" id="RHEA-COMP:14739"/>
        <dbReference type="ChEBI" id="CHEBI:29917"/>
        <dbReference type="ChEBI" id="CHEBI:35235"/>
        <dbReference type="ChEBI" id="CHEBI:57972"/>
        <dbReference type="ChEBI" id="CHEBI:64428"/>
        <dbReference type="EC" id="2.8.1.7"/>
    </reaction>
</comment>
<comment type="subunit">
    <text evidence="3">Homodimer.</text>
</comment>
<evidence type="ECO:0000256" key="3">
    <source>
        <dbReference type="ARBA" id="ARBA00011738"/>
    </source>
</evidence>
<evidence type="ECO:0000256" key="6">
    <source>
        <dbReference type="ARBA" id="ARBA00022723"/>
    </source>
</evidence>
<dbReference type="InterPro" id="IPR000192">
    <property type="entry name" value="Aminotrans_V_dom"/>
</dbReference>
<dbReference type="GO" id="GO:0046872">
    <property type="term" value="F:metal ion binding"/>
    <property type="evidence" value="ECO:0007669"/>
    <property type="project" value="UniProtKB-KW"/>
</dbReference>
<dbReference type="InterPro" id="IPR017772">
    <property type="entry name" value="Cys_deSase_NifS_bac/arc"/>
</dbReference>
<accession>A0A212JKT3</accession>